<evidence type="ECO:0000313" key="1">
    <source>
        <dbReference type="EMBL" id="KUG17823.1"/>
    </source>
</evidence>
<reference evidence="1" key="1">
    <citation type="journal article" date="2015" name="Proc. Natl. Acad. Sci. U.S.A.">
        <title>Networks of energetic and metabolic interactions define dynamics in microbial communities.</title>
        <authorList>
            <person name="Embree M."/>
            <person name="Liu J.K."/>
            <person name="Al-Bassam M.M."/>
            <person name="Zengler K."/>
        </authorList>
    </citation>
    <scope>NUCLEOTIDE SEQUENCE</scope>
</reference>
<comment type="caution">
    <text evidence="1">The sequence shown here is derived from an EMBL/GenBank/DDBJ whole genome shotgun (WGS) entry which is preliminary data.</text>
</comment>
<gene>
    <name evidence="1" type="ORF">ASZ90_012466</name>
</gene>
<dbReference type="EMBL" id="LNQE01001419">
    <property type="protein sequence ID" value="KUG17823.1"/>
    <property type="molecule type" value="Genomic_DNA"/>
</dbReference>
<organism evidence="1">
    <name type="scientific">hydrocarbon metagenome</name>
    <dbReference type="NCBI Taxonomy" id="938273"/>
    <lineage>
        <taxon>unclassified sequences</taxon>
        <taxon>metagenomes</taxon>
        <taxon>ecological metagenomes</taxon>
    </lineage>
</organism>
<name>A0A0W8FA82_9ZZZZ</name>
<sequence>MRSSNAEQLPGISVKGAKILLNSAGTKIQKGAKMPAEVRSVQAI</sequence>
<accession>A0A0W8FA82</accession>
<proteinExistence type="predicted"/>
<protein>
    <submittedName>
        <fullName evidence="1">Uncharacterized protein</fullName>
    </submittedName>
</protein>
<dbReference type="AlphaFoldDB" id="A0A0W8FA82"/>